<protein>
    <submittedName>
        <fullName evidence="1">Beta-lactamase</fullName>
    </submittedName>
</protein>
<comment type="caution">
    <text evidence="1">The sequence shown here is derived from an EMBL/GenBank/DDBJ whole genome shotgun (WGS) entry which is preliminary data.</text>
</comment>
<dbReference type="EMBL" id="ALAN01000047">
    <property type="protein sequence ID" value="ETI69559.1"/>
    <property type="molecule type" value="Genomic_DNA"/>
</dbReference>
<proteinExistence type="predicted"/>
<organism evidence="1 2">
    <name type="scientific">Neobacillus vireti LMG 21834</name>
    <dbReference type="NCBI Taxonomy" id="1131730"/>
    <lineage>
        <taxon>Bacteria</taxon>
        <taxon>Bacillati</taxon>
        <taxon>Bacillota</taxon>
        <taxon>Bacilli</taxon>
        <taxon>Bacillales</taxon>
        <taxon>Bacillaceae</taxon>
        <taxon>Neobacillus</taxon>
    </lineage>
</organism>
<accession>A0AB94IR82</accession>
<sequence>MAPKEQREDILKTNRTMPRVKVIAVLSSRDTQNATYDNALIAEAAKVALNALK</sequence>
<evidence type="ECO:0000313" key="1">
    <source>
        <dbReference type="EMBL" id="ETI69559.1"/>
    </source>
</evidence>
<evidence type="ECO:0000313" key="2">
    <source>
        <dbReference type="Proteomes" id="UP000018877"/>
    </source>
</evidence>
<dbReference type="AlphaFoldDB" id="A0AB94IR82"/>
<dbReference type="Proteomes" id="UP000018877">
    <property type="component" value="Unassembled WGS sequence"/>
</dbReference>
<reference evidence="1 2" key="1">
    <citation type="journal article" date="2014" name="Environ. Microbiol.">
        <title>The nitrate-ammonifying and nosZ-carrying bacterium Bacillus vireti is a potent source and sink for nitric and nitrous oxide under high nitrate conditions.</title>
        <authorList>
            <person name="Mania D."/>
            <person name="Heylen K."/>
            <person name="van Spanning R.J."/>
            <person name="Frostegard A."/>
        </authorList>
    </citation>
    <scope>NUCLEOTIDE SEQUENCE [LARGE SCALE GENOMIC DNA]</scope>
    <source>
        <strain evidence="1 2">LMG 21834</strain>
    </source>
</reference>
<keyword evidence="2" id="KW-1185">Reference proteome</keyword>
<name>A0AB94IR82_9BACI</name>
<gene>
    <name evidence="1" type="ORF">BAVI_06564</name>
</gene>